<dbReference type="GO" id="GO:0005829">
    <property type="term" value="C:cytosol"/>
    <property type="evidence" value="ECO:0007669"/>
    <property type="project" value="TreeGrafter"/>
</dbReference>
<dbReference type="GO" id="GO:0016705">
    <property type="term" value="F:oxidoreductase activity, acting on paired donors, with incorporation or reduction of molecular oxygen"/>
    <property type="evidence" value="ECO:0007669"/>
    <property type="project" value="InterPro"/>
</dbReference>
<protein>
    <submittedName>
        <fullName evidence="4">Methylene-tetrahydromethanopterin reductase</fullName>
    </submittedName>
</protein>
<organism evidence="4 5">
    <name type="scientific">Streptomyces inusitatus</name>
    <dbReference type="NCBI Taxonomy" id="68221"/>
    <lineage>
        <taxon>Bacteria</taxon>
        <taxon>Bacillati</taxon>
        <taxon>Actinomycetota</taxon>
        <taxon>Actinomycetes</taxon>
        <taxon>Kitasatosporales</taxon>
        <taxon>Streptomycetaceae</taxon>
        <taxon>Streptomyces</taxon>
    </lineage>
</organism>
<comment type="caution">
    <text evidence="4">The sequence shown here is derived from an EMBL/GenBank/DDBJ whole genome shotgun (WGS) entry which is preliminary data.</text>
</comment>
<dbReference type="InterPro" id="IPR036661">
    <property type="entry name" value="Luciferase-like_sf"/>
</dbReference>
<comment type="similarity">
    <text evidence="1">To bacterial alkanal monooxygenase alpha and beta chains.</text>
</comment>
<dbReference type="SUPFAM" id="SSF51679">
    <property type="entry name" value="Bacterial luciferase-like"/>
    <property type="match status" value="1"/>
</dbReference>
<evidence type="ECO:0000256" key="1">
    <source>
        <dbReference type="ARBA" id="ARBA00007789"/>
    </source>
</evidence>
<keyword evidence="5" id="KW-1185">Reference proteome</keyword>
<evidence type="ECO:0000256" key="2">
    <source>
        <dbReference type="SAM" id="MobiDB-lite"/>
    </source>
</evidence>
<dbReference type="InterPro" id="IPR019949">
    <property type="entry name" value="CmoO-like"/>
</dbReference>
<gene>
    <name evidence="4" type="ORF">GCM10010387_34320</name>
</gene>
<feature type="domain" description="Luciferase-like" evidence="3">
    <location>
        <begin position="12"/>
        <end position="327"/>
    </location>
</feature>
<dbReference type="PANTHER" id="PTHR30137:SF6">
    <property type="entry name" value="LUCIFERASE-LIKE MONOOXYGENASE"/>
    <property type="match status" value="1"/>
</dbReference>
<name>A0A918UUX8_9ACTN</name>
<reference evidence="4" key="2">
    <citation type="submission" date="2020-09" db="EMBL/GenBank/DDBJ databases">
        <authorList>
            <person name="Sun Q."/>
            <person name="Ohkuma M."/>
        </authorList>
    </citation>
    <scope>NUCLEOTIDE SEQUENCE</scope>
    <source>
        <strain evidence="4">JCM 4988</strain>
    </source>
</reference>
<feature type="region of interest" description="Disordered" evidence="2">
    <location>
        <begin position="219"/>
        <end position="241"/>
    </location>
</feature>
<dbReference type="InterPro" id="IPR011251">
    <property type="entry name" value="Luciferase-like_dom"/>
</dbReference>
<proteinExistence type="predicted"/>
<dbReference type="AlphaFoldDB" id="A0A918UUX8"/>
<feature type="compositionally biased region" description="Gly residues" evidence="2">
    <location>
        <begin position="226"/>
        <end position="236"/>
    </location>
</feature>
<dbReference type="NCBIfam" id="TIGR03558">
    <property type="entry name" value="oxido_grp_1"/>
    <property type="match status" value="1"/>
</dbReference>
<dbReference type="Gene3D" id="3.20.20.30">
    <property type="entry name" value="Luciferase-like domain"/>
    <property type="match status" value="1"/>
</dbReference>
<evidence type="ECO:0000313" key="4">
    <source>
        <dbReference type="EMBL" id="GGZ37313.1"/>
    </source>
</evidence>
<sequence>MTSRLASTPLSVLDRSRTREGYDGPAALRDTVRFAQRIEALGYHRFWVAEHHSVPGVAGSAPVVLAAAVAAATSVIRVGTGGVMLPNHQPLVVAEQFGVLASLFPGRIDMGLGSSIGFTDGIRRALGRDASDAEEFEARLTELLDFFRGPDGHGTGGSPAHPGVHAHPAEGLRVPAYVLATGSGADIAARAGLPLVISGFQGRDRMLAAIDRYREGFRAAQPESGAGSGPGTGGEVGARSGHPRVIYSGTVAVAATEEAARRLLVSEAWALAHSRTHGVFPPLAPAGRVESTAMTARERGFYESALRGHIAGTEEQVAAELESVLEATEADEVLVTTSAYERDALLDSYRRLAGIAGTAAGPPTPSERLTSTTA</sequence>
<evidence type="ECO:0000313" key="5">
    <source>
        <dbReference type="Proteomes" id="UP000630936"/>
    </source>
</evidence>
<dbReference type="Proteomes" id="UP000630936">
    <property type="component" value="Unassembled WGS sequence"/>
</dbReference>
<dbReference type="Pfam" id="PF00296">
    <property type="entry name" value="Bac_luciferase"/>
    <property type="match status" value="1"/>
</dbReference>
<accession>A0A918UUX8</accession>
<reference evidence="4" key="1">
    <citation type="journal article" date="2014" name="Int. J. Syst. Evol. Microbiol.">
        <title>Complete genome sequence of Corynebacterium casei LMG S-19264T (=DSM 44701T), isolated from a smear-ripened cheese.</title>
        <authorList>
            <consortium name="US DOE Joint Genome Institute (JGI-PGF)"/>
            <person name="Walter F."/>
            <person name="Albersmeier A."/>
            <person name="Kalinowski J."/>
            <person name="Ruckert C."/>
        </authorList>
    </citation>
    <scope>NUCLEOTIDE SEQUENCE</scope>
    <source>
        <strain evidence="4">JCM 4988</strain>
    </source>
</reference>
<dbReference type="EMBL" id="BMWG01000009">
    <property type="protein sequence ID" value="GGZ37313.1"/>
    <property type="molecule type" value="Genomic_DNA"/>
</dbReference>
<dbReference type="PANTHER" id="PTHR30137">
    <property type="entry name" value="LUCIFERASE-LIKE MONOOXYGENASE"/>
    <property type="match status" value="1"/>
</dbReference>
<dbReference type="RefSeq" id="WP_190123966.1">
    <property type="nucleotide sequence ID" value="NZ_BMWG01000009.1"/>
</dbReference>
<dbReference type="InterPro" id="IPR050766">
    <property type="entry name" value="Bact_Lucif_Oxidored"/>
</dbReference>
<evidence type="ECO:0000259" key="3">
    <source>
        <dbReference type="Pfam" id="PF00296"/>
    </source>
</evidence>